<proteinExistence type="predicted"/>
<reference evidence="2" key="1">
    <citation type="submission" date="2018-05" db="EMBL/GenBank/DDBJ databases">
        <authorList>
            <person name="Lanie J.A."/>
            <person name="Ng W.-L."/>
            <person name="Kazmierczak K.M."/>
            <person name="Andrzejewski T.M."/>
            <person name="Davidsen T.M."/>
            <person name="Wayne K.J."/>
            <person name="Tettelin H."/>
            <person name="Glass J.I."/>
            <person name="Rusch D."/>
            <person name="Podicherti R."/>
            <person name="Tsui H.-C.T."/>
            <person name="Winkler M.E."/>
        </authorList>
    </citation>
    <scope>NUCLEOTIDE SEQUENCE</scope>
</reference>
<dbReference type="AlphaFoldDB" id="A0A381ZZ13"/>
<feature type="compositionally biased region" description="Basic and acidic residues" evidence="1">
    <location>
        <begin position="14"/>
        <end position="26"/>
    </location>
</feature>
<gene>
    <name evidence="2" type="ORF">METZ01_LOCUS147409</name>
</gene>
<protein>
    <submittedName>
        <fullName evidence="2">Uncharacterized protein</fullName>
    </submittedName>
</protein>
<evidence type="ECO:0000256" key="1">
    <source>
        <dbReference type="SAM" id="MobiDB-lite"/>
    </source>
</evidence>
<feature type="region of interest" description="Disordered" evidence="1">
    <location>
        <begin position="1"/>
        <end position="26"/>
    </location>
</feature>
<name>A0A381ZZ13_9ZZZZ</name>
<evidence type="ECO:0000313" key="2">
    <source>
        <dbReference type="EMBL" id="SVA94555.1"/>
    </source>
</evidence>
<dbReference type="EMBL" id="UINC01023260">
    <property type="protein sequence ID" value="SVA94555.1"/>
    <property type="molecule type" value="Genomic_DNA"/>
</dbReference>
<accession>A0A381ZZ13</accession>
<feature type="non-terminal residue" evidence="2">
    <location>
        <position position="1"/>
    </location>
</feature>
<sequence length="26" mass="3047">HYGEIMPRSNPLYKKPDIKTCEPDKS</sequence>
<organism evidence="2">
    <name type="scientific">marine metagenome</name>
    <dbReference type="NCBI Taxonomy" id="408172"/>
    <lineage>
        <taxon>unclassified sequences</taxon>
        <taxon>metagenomes</taxon>
        <taxon>ecological metagenomes</taxon>
    </lineage>
</organism>